<organism evidence="2 3">
    <name type="scientific">Mesorhabditis belari</name>
    <dbReference type="NCBI Taxonomy" id="2138241"/>
    <lineage>
        <taxon>Eukaryota</taxon>
        <taxon>Metazoa</taxon>
        <taxon>Ecdysozoa</taxon>
        <taxon>Nematoda</taxon>
        <taxon>Chromadorea</taxon>
        <taxon>Rhabditida</taxon>
        <taxon>Rhabditina</taxon>
        <taxon>Rhabditomorpha</taxon>
        <taxon>Rhabditoidea</taxon>
        <taxon>Rhabditidae</taxon>
        <taxon>Mesorhabditinae</taxon>
        <taxon>Mesorhabditis</taxon>
    </lineage>
</organism>
<keyword evidence="2" id="KW-1185">Reference proteome</keyword>
<feature type="region of interest" description="Disordered" evidence="1">
    <location>
        <begin position="39"/>
        <end position="87"/>
    </location>
</feature>
<dbReference type="WBParaSite" id="MBELARI_LOCUS17825">
    <property type="protein sequence ID" value="MBELARI_LOCUS17825"/>
    <property type="gene ID" value="MBELARI_LOCUS17825"/>
</dbReference>
<sequence>MEHLPIQGTVLSSSKLNLRYRESAKPLPHDRLYVDCQKVRPLQLQPSSNPRSFDPERSNRSDSRKEKTWNSPPIPPPQLRNGQKARIVGGQVYNFDDFYTTTPAKSFSNTLRSDGQSSLSS</sequence>
<feature type="region of interest" description="Disordered" evidence="1">
    <location>
        <begin position="100"/>
        <end position="121"/>
    </location>
</feature>
<evidence type="ECO:0000313" key="3">
    <source>
        <dbReference type="WBParaSite" id="MBELARI_LOCUS17825"/>
    </source>
</evidence>
<name>A0AAF3EW85_9BILA</name>
<dbReference type="AlphaFoldDB" id="A0AAF3EW85"/>
<protein>
    <submittedName>
        <fullName evidence="3">Uncharacterized protein</fullName>
    </submittedName>
</protein>
<evidence type="ECO:0000256" key="1">
    <source>
        <dbReference type="SAM" id="MobiDB-lite"/>
    </source>
</evidence>
<dbReference type="Proteomes" id="UP000887575">
    <property type="component" value="Unassembled WGS sequence"/>
</dbReference>
<accession>A0AAF3EW85</accession>
<proteinExistence type="predicted"/>
<evidence type="ECO:0000313" key="2">
    <source>
        <dbReference type="Proteomes" id="UP000887575"/>
    </source>
</evidence>
<feature type="compositionally biased region" description="Basic and acidic residues" evidence="1">
    <location>
        <begin position="53"/>
        <end position="68"/>
    </location>
</feature>
<reference evidence="3" key="1">
    <citation type="submission" date="2024-02" db="UniProtKB">
        <authorList>
            <consortium name="WormBaseParasite"/>
        </authorList>
    </citation>
    <scope>IDENTIFICATION</scope>
</reference>